<feature type="repeat" description="WD" evidence="3">
    <location>
        <begin position="244"/>
        <end position="285"/>
    </location>
</feature>
<dbReference type="SUPFAM" id="SSF82171">
    <property type="entry name" value="DPP6 N-terminal domain-like"/>
    <property type="match status" value="1"/>
</dbReference>
<dbReference type="Gene3D" id="2.130.10.10">
    <property type="entry name" value="YVTN repeat-like/Quinoprotein amine dehydrogenase"/>
    <property type="match status" value="2"/>
</dbReference>
<evidence type="ECO:0000256" key="3">
    <source>
        <dbReference type="PROSITE-ProRule" id="PRU00221"/>
    </source>
</evidence>
<evidence type="ECO:0000256" key="4">
    <source>
        <dbReference type="SAM" id="MobiDB-lite"/>
    </source>
</evidence>
<evidence type="ECO:0000313" key="6">
    <source>
        <dbReference type="Proteomes" id="UP000807769"/>
    </source>
</evidence>
<dbReference type="OrthoDB" id="2624652at2759"/>
<sequence>MASTSTKAASMKSILTPSITLEGHGENVRSITYFPDGERMISVSEDKTARRWDLKAGEEIERMRSVYEEDVWVVAVSRDGRWVATAGGDVNSAMLKVCEVGTGIVRTFEGHLAQIISIDISSDSTLLASGAKDATARIWNLDTGKLVAGPFESGTWMGAVRFSQDSKKLAVRLDIGTCLEVWDVQKQKLDVRIGTFGGPGVTLVPVFWTNKNKNILTAFTFTVDAAWTIYEFDASTLETVGASFEGHTRAICGLALSFDCVLLASTSFDDTIKLWDFESRQLLASFDAYNIHNLVLSPNSRQLVYTTYNRDDCKIYICNTPPDVLAQAGISARKKSTLNDLLNSDATRRPPAGRRIRPVPAIPRPERPLPTINPQQPVFVRIRKLLHFSPRTNAVPPVQPRDPLDVPATLPLSSSLSGQAATRFNHFEISSPPPPSNGVTQFLRQHLPFLTPRHSLGPPVVEVAPGRKVTTILDIRLANRLLCHRKTTQLILIHSQMCIGSKRSSAIIHVGLMAG</sequence>
<dbReference type="InterPro" id="IPR015943">
    <property type="entry name" value="WD40/YVTN_repeat-like_dom_sf"/>
</dbReference>
<dbReference type="PROSITE" id="PS50294">
    <property type="entry name" value="WD_REPEATS_REGION"/>
    <property type="match status" value="3"/>
</dbReference>
<dbReference type="PANTHER" id="PTHR19879:SF9">
    <property type="entry name" value="TRANSCRIPTION INITIATION FACTOR TFIID SUBUNIT 5"/>
    <property type="match status" value="1"/>
</dbReference>
<proteinExistence type="predicted"/>
<dbReference type="InterPro" id="IPR020472">
    <property type="entry name" value="WD40_PAC1"/>
</dbReference>
<dbReference type="Pfam" id="PF00400">
    <property type="entry name" value="WD40"/>
    <property type="match status" value="3"/>
</dbReference>
<evidence type="ECO:0000256" key="2">
    <source>
        <dbReference type="ARBA" id="ARBA00022737"/>
    </source>
</evidence>
<accession>A0A9P7DZR2</accession>
<keyword evidence="2" id="KW-0677">Repeat</keyword>
<dbReference type="PANTHER" id="PTHR19879">
    <property type="entry name" value="TRANSCRIPTION INITIATION FACTOR TFIID"/>
    <property type="match status" value="1"/>
</dbReference>
<comment type="caution">
    <text evidence="5">The sequence shown here is derived from an EMBL/GenBank/DDBJ whole genome shotgun (WGS) entry which is preliminary data.</text>
</comment>
<keyword evidence="6" id="KW-1185">Reference proteome</keyword>
<gene>
    <name evidence="5" type="ORF">BJ212DRAFT_755770</name>
</gene>
<dbReference type="GeneID" id="64638002"/>
<dbReference type="InterPro" id="IPR019775">
    <property type="entry name" value="WD40_repeat_CS"/>
</dbReference>
<evidence type="ECO:0000256" key="1">
    <source>
        <dbReference type="ARBA" id="ARBA00022574"/>
    </source>
</evidence>
<feature type="repeat" description="WD" evidence="3">
    <location>
        <begin position="21"/>
        <end position="62"/>
    </location>
</feature>
<keyword evidence="1 3" id="KW-0853">WD repeat</keyword>
<dbReference type="PROSITE" id="PS50082">
    <property type="entry name" value="WD_REPEATS_2"/>
    <property type="match status" value="3"/>
</dbReference>
<evidence type="ECO:0000313" key="5">
    <source>
        <dbReference type="EMBL" id="KAG1807269.1"/>
    </source>
</evidence>
<dbReference type="InterPro" id="IPR001680">
    <property type="entry name" value="WD40_rpt"/>
</dbReference>
<dbReference type="RefSeq" id="XP_041187938.1">
    <property type="nucleotide sequence ID" value="XM_041343986.1"/>
</dbReference>
<dbReference type="Proteomes" id="UP000807769">
    <property type="component" value="Unassembled WGS sequence"/>
</dbReference>
<dbReference type="EMBL" id="JABBWG010000044">
    <property type="protein sequence ID" value="KAG1807269.1"/>
    <property type="molecule type" value="Genomic_DNA"/>
</dbReference>
<protein>
    <recommendedName>
        <fullName evidence="7">Anaphase-promoting complex subunit 4 WD40 domain-containing protein</fullName>
    </recommendedName>
</protein>
<dbReference type="SMART" id="SM00320">
    <property type="entry name" value="WD40"/>
    <property type="match status" value="4"/>
</dbReference>
<feature type="repeat" description="WD" evidence="3">
    <location>
        <begin position="108"/>
        <end position="149"/>
    </location>
</feature>
<evidence type="ECO:0008006" key="7">
    <source>
        <dbReference type="Google" id="ProtNLM"/>
    </source>
</evidence>
<dbReference type="AlphaFoldDB" id="A0A9P7DZR2"/>
<dbReference type="PROSITE" id="PS00678">
    <property type="entry name" value="WD_REPEATS_1"/>
    <property type="match status" value="2"/>
</dbReference>
<reference evidence="5" key="1">
    <citation type="journal article" date="2020" name="New Phytol.">
        <title>Comparative genomics reveals dynamic genome evolution in host specialist ectomycorrhizal fungi.</title>
        <authorList>
            <person name="Lofgren L.A."/>
            <person name="Nguyen N.H."/>
            <person name="Vilgalys R."/>
            <person name="Ruytinx J."/>
            <person name="Liao H.L."/>
            <person name="Branco S."/>
            <person name="Kuo A."/>
            <person name="LaButti K."/>
            <person name="Lipzen A."/>
            <person name="Andreopoulos W."/>
            <person name="Pangilinan J."/>
            <person name="Riley R."/>
            <person name="Hundley H."/>
            <person name="Na H."/>
            <person name="Barry K."/>
            <person name="Grigoriev I.V."/>
            <person name="Stajich J.E."/>
            <person name="Kennedy P.G."/>
        </authorList>
    </citation>
    <scope>NUCLEOTIDE SEQUENCE</scope>
    <source>
        <strain evidence="5">MN1</strain>
    </source>
</reference>
<dbReference type="PRINTS" id="PR00320">
    <property type="entry name" value="GPROTEINBRPT"/>
</dbReference>
<name>A0A9P7DZR2_9AGAM</name>
<feature type="region of interest" description="Disordered" evidence="4">
    <location>
        <begin position="343"/>
        <end position="373"/>
    </location>
</feature>
<organism evidence="5 6">
    <name type="scientific">Suillus subaureus</name>
    <dbReference type="NCBI Taxonomy" id="48587"/>
    <lineage>
        <taxon>Eukaryota</taxon>
        <taxon>Fungi</taxon>
        <taxon>Dikarya</taxon>
        <taxon>Basidiomycota</taxon>
        <taxon>Agaricomycotina</taxon>
        <taxon>Agaricomycetes</taxon>
        <taxon>Agaricomycetidae</taxon>
        <taxon>Boletales</taxon>
        <taxon>Suillineae</taxon>
        <taxon>Suillaceae</taxon>
        <taxon>Suillus</taxon>
    </lineage>
</organism>